<dbReference type="RefSeq" id="WP_148690122.1">
    <property type="nucleotide sequence ID" value="NZ_LT671858.1"/>
</dbReference>
<evidence type="ECO:0000313" key="1">
    <source>
        <dbReference type="EMBL" id="SIM82704.1"/>
    </source>
</evidence>
<name>A0A1N5WC21_9ARCH</name>
<proteinExistence type="predicted"/>
<dbReference type="AlphaFoldDB" id="A0A1N5WC21"/>
<reference evidence="1 2" key="1">
    <citation type="submission" date="2016-04" db="EMBL/GenBank/DDBJ databases">
        <authorList>
            <person name="Evans L.H."/>
            <person name="Alamgir A."/>
            <person name="Owens N."/>
            <person name="Weber N.D."/>
            <person name="Virtaneva K."/>
            <person name="Barbian K."/>
            <person name="Babar A."/>
            <person name="Rosenke K."/>
        </authorList>
    </citation>
    <scope>NUCLEOTIDE SEQUENCE [LARGE SCALE GENOMIC DNA]</scope>
    <source>
        <strain evidence="2">S5(T) (JCM 30642 \VKM B-2941)</strain>
    </source>
</reference>
<accession>A0A1N5WC21</accession>
<organism evidence="1 2">
    <name type="scientific">Cuniculiplasma divulgatum</name>
    <dbReference type="NCBI Taxonomy" id="1673428"/>
    <lineage>
        <taxon>Archaea</taxon>
        <taxon>Methanobacteriati</taxon>
        <taxon>Thermoplasmatota</taxon>
        <taxon>Thermoplasmata</taxon>
        <taxon>Thermoplasmatales</taxon>
        <taxon>Cuniculiplasmataceae</taxon>
        <taxon>Cuniculiplasma</taxon>
    </lineage>
</organism>
<dbReference type="EMBL" id="LT671858">
    <property type="protein sequence ID" value="SIM82704.1"/>
    <property type="molecule type" value="Genomic_DNA"/>
</dbReference>
<sequence length="175" mass="18612">MLGRKGAIVLTVALLVVFSGMTYVTIFNSKTALSTTGGYLNVTAAQSQKDLVFVKSPGCIEFNITVKTDASTVSVFSFGNVSTGSGSQTNLTSFINTSSTYNGLVVNSTDKYNYITVTNFKNNTIINLKMMVSLTAFENMQTFNPENSNTVYPVTILVIGSNDGADGTGFGLAKM</sequence>
<gene>
    <name evidence="1" type="ORF">CSP5_1753</name>
</gene>
<dbReference type="GeneID" id="41588995"/>
<evidence type="ECO:0000313" key="2">
    <source>
        <dbReference type="Proteomes" id="UP000195607"/>
    </source>
</evidence>
<protein>
    <submittedName>
        <fullName evidence="1">Uncharacterized protein</fullName>
    </submittedName>
</protein>
<dbReference type="Proteomes" id="UP000195607">
    <property type="component" value="Chromosome I"/>
</dbReference>